<keyword evidence="2" id="KW-0902">Two-component regulatory system</keyword>
<evidence type="ECO:0000256" key="7">
    <source>
        <dbReference type="SAM" id="MobiDB-lite"/>
    </source>
</evidence>
<dbReference type="PANTHER" id="PTHR43874:SF19">
    <property type="entry name" value="RESPONSE REGULATOR 23-RELATED"/>
    <property type="match status" value="1"/>
</dbReference>
<evidence type="ECO:0000256" key="5">
    <source>
        <dbReference type="ARBA" id="ARBA00023242"/>
    </source>
</evidence>
<dbReference type="KEGG" id="dcr:108222302"/>
<dbReference type="PANTHER" id="PTHR43874">
    <property type="entry name" value="TWO-COMPONENT RESPONSE REGULATOR"/>
    <property type="match status" value="1"/>
</dbReference>
<accession>A0AAF0W5Z8</accession>
<dbReference type="SUPFAM" id="SSF46689">
    <property type="entry name" value="Homeodomain-like"/>
    <property type="match status" value="1"/>
</dbReference>
<dbReference type="InterPro" id="IPR009057">
    <property type="entry name" value="Homeodomain-like_sf"/>
</dbReference>
<dbReference type="SMART" id="SM00448">
    <property type="entry name" value="REC"/>
    <property type="match status" value="1"/>
</dbReference>
<dbReference type="FunFam" id="1.10.10.60:FF:000007">
    <property type="entry name" value="Two-component response regulator"/>
    <property type="match status" value="1"/>
</dbReference>
<feature type="domain" description="Response regulatory" evidence="8">
    <location>
        <begin position="10"/>
        <end position="123"/>
    </location>
</feature>
<feature type="region of interest" description="Disordered" evidence="7">
    <location>
        <begin position="139"/>
        <end position="164"/>
    </location>
</feature>
<keyword evidence="4" id="KW-0804">Transcription</keyword>
<evidence type="ECO:0000256" key="1">
    <source>
        <dbReference type="ARBA" id="ARBA00004123"/>
    </source>
</evidence>
<protein>
    <recommendedName>
        <fullName evidence="8">Response regulatory domain-containing protein</fullName>
    </recommendedName>
</protein>
<dbReference type="NCBIfam" id="TIGR01557">
    <property type="entry name" value="myb_SHAQKYF"/>
    <property type="match status" value="1"/>
</dbReference>
<gene>
    <name evidence="9" type="ORF">DCAR_0102912</name>
</gene>
<dbReference type="EMBL" id="CP093343">
    <property type="protein sequence ID" value="WOG83734.1"/>
    <property type="molecule type" value="Genomic_DNA"/>
</dbReference>
<feature type="modified residue" description="4-aspartylphosphate" evidence="6">
    <location>
        <position position="59"/>
    </location>
</feature>
<evidence type="ECO:0000256" key="4">
    <source>
        <dbReference type="ARBA" id="ARBA00023163"/>
    </source>
</evidence>
<dbReference type="AlphaFoldDB" id="A0AAF0W5Z8"/>
<keyword evidence="6" id="KW-0597">Phosphoprotein</keyword>
<keyword evidence="10" id="KW-1185">Reference proteome</keyword>
<dbReference type="GO" id="GO:0003677">
    <property type="term" value="F:DNA binding"/>
    <property type="evidence" value="ECO:0007669"/>
    <property type="project" value="InterPro"/>
</dbReference>
<dbReference type="Gene3D" id="3.40.50.2300">
    <property type="match status" value="1"/>
</dbReference>
<organism evidence="9 10">
    <name type="scientific">Daucus carota subsp. sativus</name>
    <name type="common">Carrot</name>
    <dbReference type="NCBI Taxonomy" id="79200"/>
    <lineage>
        <taxon>Eukaryota</taxon>
        <taxon>Viridiplantae</taxon>
        <taxon>Streptophyta</taxon>
        <taxon>Embryophyta</taxon>
        <taxon>Tracheophyta</taxon>
        <taxon>Spermatophyta</taxon>
        <taxon>Magnoliopsida</taxon>
        <taxon>eudicotyledons</taxon>
        <taxon>Gunneridae</taxon>
        <taxon>Pentapetalae</taxon>
        <taxon>asterids</taxon>
        <taxon>campanulids</taxon>
        <taxon>Apiales</taxon>
        <taxon>Apiaceae</taxon>
        <taxon>Apioideae</taxon>
        <taxon>Scandiceae</taxon>
        <taxon>Daucinae</taxon>
        <taxon>Daucus</taxon>
        <taxon>Daucus sect. Daucus</taxon>
    </lineage>
</organism>
<keyword evidence="5" id="KW-0539">Nucleus</keyword>
<dbReference type="GO" id="GO:0000160">
    <property type="term" value="P:phosphorelay signal transduction system"/>
    <property type="evidence" value="ECO:0007669"/>
    <property type="project" value="UniProtKB-KW"/>
</dbReference>
<dbReference type="InterPro" id="IPR011006">
    <property type="entry name" value="CheY-like_superfamily"/>
</dbReference>
<dbReference type="Gene3D" id="1.10.10.60">
    <property type="entry name" value="Homeodomain-like"/>
    <property type="match status" value="1"/>
</dbReference>
<dbReference type="InterPro" id="IPR045279">
    <property type="entry name" value="ARR-like"/>
</dbReference>
<reference evidence="9" key="2">
    <citation type="submission" date="2022-03" db="EMBL/GenBank/DDBJ databases">
        <title>Draft title - Genomic analysis of global carrot germplasm unveils the trajectory of domestication and the origin of high carotenoid orange carrot.</title>
        <authorList>
            <person name="Iorizzo M."/>
            <person name="Ellison S."/>
            <person name="Senalik D."/>
            <person name="Macko-Podgorni A."/>
            <person name="Grzebelus D."/>
            <person name="Bostan H."/>
            <person name="Rolling W."/>
            <person name="Curaba J."/>
            <person name="Simon P."/>
        </authorList>
    </citation>
    <scope>NUCLEOTIDE SEQUENCE</scope>
    <source>
        <tissue evidence="9">Leaf</tissue>
    </source>
</reference>
<sequence>MEKHNRKIYSVLLVDADASSLSVSIASLKRWNYEVTAVGHALDALDLLHQKSFDLVLTDVHLPELDGLELMKCIKKYYGIPVILTSKDIRSDLIDDGIKKGAETFLQKPIMPDAIRDMWQIFELRKVNQTNNTMIGSSLAKVPTDMGQSSRPRKSDDKVKKRTTKLSWTPRLHSRFVDALLNIGYHKANPKTILEDMNEPGISREQVASHLQKYRRLVNEILDGKISHRYSKYYTNRNYNHSNVVDENPNLFLLKKLKEERRTSKDATPIQATLSLSRFNQAGSSSRMDVMSTSNYASSAGINIEAHGISSGIPTSQRAGQLKIRDIIESNTAYNNPYEANQMNYYGQTTVVPQWNNNSTNRGLVGSDDINGRLVGGSDINNWFLELAGGSNINNWFLAKDLNKFSSNYTESIYNISTSEPLLKPWGQDNPIIFNTNNSTSEPPLNLGGQSSTIIFNTNNSTFGPPFNSGGQDINTYTNNFDEVQINSDAAPYIGCSFAENQVVHTLGMDDELRAMQTDLNACDGSLGTNLFGNTFKVNEQIGNMQPVGLDIGTSLASNQVENTFTMNEEQQNGDGSGYELHNFTIFSPSPSKLQDWNI</sequence>
<dbReference type="InterPro" id="IPR001789">
    <property type="entry name" value="Sig_transdc_resp-reg_receiver"/>
</dbReference>
<dbReference type="Pfam" id="PF00072">
    <property type="entry name" value="Response_reg"/>
    <property type="match status" value="1"/>
</dbReference>
<dbReference type="Proteomes" id="UP000077755">
    <property type="component" value="Chromosome 1"/>
</dbReference>
<proteinExistence type="predicted"/>
<dbReference type="GO" id="GO:0009736">
    <property type="term" value="P:cytokinin-activated signaling pathway"/>
    <property type="evidence" value="ECO:0007669"/>
    <property type="project" value="InterPro"/>
</dbReference>
<evidence type="ECO:0000256" key="2">
    <source>
        <dbReference type="ARBA" id="ARBA00023012"/>
    </source>
</evidence>
<evidence type="ECO:0000256" key="6">
    <source>
        <dbReference type="PROSITE-ProRule" id="PRU00169"/>
    </source>
</evidence>
<evidence type="ECO:0000256" key="3">
    <source>
        <dbReference type="ARBA" id="ARBA00023015"/>
    </source>
</evidence>
<dbReference type="GO" id="GO:0005634">
    <property type="term" value="C:nucleus"/>
    <property type="evidence" value="ECO:0007669"/>
    <property type="project" value="UniProtKB-SubCell"/>
</dbReference>
<dbReference type="PROSITE" id="PS50110">
    <property type="entry name" value="RESPONSE_REGULATORY"/>
    <property type="match status" value="1"/>
</dbReference>
<evidence type="ECO:0000259" key="8">
    <source>
        <dbReference type="PROSITE" id="PS50110"/>
    </source>
</evidence>
<evidence type="ECO:0000313" key="10">
    <source>
        <dbReference type="Proteomes" id="UP000077755"/>
    </source>
</evidence>
<dbReference type="InterPro" id="IPR006447">
    <property type="entry name" value="Myb_dom_plants"/>
</dbReference>
<dbReference type="SUPFAM" id="SSF52172">
    <property type="entry name" value="CheY-like"/>
    <property type="match status" value="1"/>
</dbReference>
<reference evidence="9" key="1">
    <citation type="journal article" date="2016" name="Nat. Genet.">
        <title>A high-quality carrot genome assembly provides new insights into carotenoid accumulation and asterid genome evolution.</title>
        <authorList>
            <person name="Iorizzo M."/>
            <person name="Ellison S."/>
            <person name="Senalik D."/>
            <person name="Zeng P."/>
            <person name="Satapoomin P."/>
            <person name="Huang J."/>
            <person name="Bowman M."/>
            <person name="Iovene M."/>
            <person name="Sanseverino W."/>
            <person name="Cavagnaro P."/>
            <person name="Yildiz M."/>
            <person name="Macko-Podgorni A."/>
            <person name="Moranska E."/>
            <person name="Grzebelus E."/>
            <person name="Grzebelus D."/>
            <person name="Ashrafi H."/>
            <person name="Zheng Z."/>
            <person name="Cheng S."/>
            <person name="Spooner D."/>
            <person name="Van Deynze A."/>
            <person name="Simon P."/>
        </authorList>
    </citation>
    <scope>NUCLEOTIDE SEQUENCE</scope>
    <source>
        <tissue evidence="9">Leaf</tissue>
    </source>
</reference>
<name>A0AAF0W5Z8_DAUCS</name>
<evidence type="ECO:0000313" key="9">
    <source>
        <dbReference type="EMBL" id="WOG83734.1"/>
    </source>
</evidence>
<keyword evidence="3" id="KW-0805">Transcription regulation</keyword>
<comment type="subcellular location">
    <subcellularLocation>
        <location evidence="1">Nucleus</location>
    </subcellularLocation>
</comment>